<reference evidence="4 5" key="1">
    <citation type="submission" date="2020-09" db="EMBL/GenBank/DDBJ databases">
        <authorList>
            <person name="Tanuku N.R.S."/>
        </authorList>
    </citation>
    <scope>NUCLEOTIDE SEQUENCE [LARGE SCALE GENOMIC DNA]</scope>
    <source>
        <strain evidence="4 5">AK62</strain>
    </source>
</reference>
<accession>A0ABS3Z6S2</accession>
<proteinExistence type="predicted"/>
<dbReference type="Proteomes" id="UP000810171">
    <property type="component" value="Unassembled WGS sequence"/>
</dbReference>
<evidence type="ECO:0000313" key="4">
    <source>
        <dbReference type="EMBL" id="MBP0047412.1"/>
    </source>
</evidence>
<dbReference type="RefSeq" id="WP_209286029.1">
    <property type="nucleotide sequence ID" value="NZ_JACVEW010000002.1"/>
</dbReference>
<evidence type="ECO:0000256" key="2">
    <source>
        <dbReference type="PROSITE-ProRule" id="PRU00169"/>
    </source>
</evidence>
<gene>
    <name evidence="4" type="ORF">H9C73_01585</name>
</gene>
<dbReference type="PROSITE" id="PS50110">
    <property type="entry name" value="RESPONSE_REGULATORY"/>
    <property type="match status" value="1"/>
</dbReference>
<dbReference type="Pfam" id="PF00072">
    <property type="entry name" value="Response_reg"/>
    <property type="match status" value="1"/>
</dbReference>
<feature type="modified residue" description="4-aspartylphosphate" evidence="2">
    <location>
        <position position="54"/>
    </location>
</feature>
<keyword evidence="1 2" id="KW-0597">Phosphoprotein</keyword>
<dbReference type="InterPro" id="IPR050595">
    <property type="entry name" value="Bact_response_regulator"/>
</dbReference>
<evidence type="ECO:0000259" key="3">
    <source>
        <dbReference type="PROSITE" id="PS50110"/>
    </source>
</evidence>
<dbReference type="PANTHER" id="PTHR44591:SF24">
    <property type="entry name" value="PROTEIN-GLUTAMATE METHYLESTERASE_PROTEIN-GLUTAMINE GLUTAMINASE 1"/>
    <property type="match status" value="1"/>
</dbReference>
<sequence length="121" mass="13250">MKTPITVCDDSMLSRKNVIKALPESWDVEVTECKHGLEALEACRAGKAEVLFLDLTMPIMDGLEVLERLKGEDLKTVVIVISADFQPEVQEKVTALGALTFIRKPVTPEQLEGVLKGSGLI</sequence>
<feature type="domain" description="Response regulatory" evidence="3">
    <location>
        <begin position="4"/>
        <end position="119"/>
    </location>
</feature>
<protein>
    <submittedName>
        <fullName evidence="4">Response regulator</fullName>
    </submittedName>
</protein>
<dbReference type="InterPro" id="IPR011006">
    <property type="entry name" value="CheY-like_superfamily"/>
</dbReference>
<keyword evidence="5" id="KW-1185">Reference proteome</keyword>
<organism evidence="4 5">
    <name type="scientific">Marinobacterium alkalitolerans</name>
    <dbReference type="NCBI Taxonomy" id="1542925"/>
    <lineage>
        <taxon>Bacteria</taxon>
        <taxon>Pseudomonadati</taxon>
        <taxon>Pseudomonadota</taxon>
        <taxon>Gammaproteobacteria</taxon>
        <taxon>Oceanospirillales</taxon>
        <taxon>Oceanospirillaceae</taxon>
        <taxon>Marinobacterium</taxon>
    </lineage>
</organism>
<dbReference type="Gene3D" id="3.40.50.2300">
    <property type="match status" value="1"/>
</dbReference>
<dbReference type="CDD" id="cd17593">
    <property type="entry name" value="REC_CheC-like"/>
    <property type="match status" value="1"/>
</dbReference>
<comment type="caution">
    <text evidence="4">The sequence shown here is derived from an EMBL/GenBank/DDBJ whole genome shotgun (WGS) entry which is preliminary data.</text>
</comment>
<dbReference type="InterPro" id="IPR001789">
    <property type="entry name" value="Sig_transdc_resp-reg_receiver"/>
</dbReference>
<dbReference type="PANTHER" id="PTHR44591">
    <property type="entry name" value="STRESS RESPONSE REGULATOR PROTEIN 1"/>
    <property type="match status" value="1"/>
</dbReference>
<dbReference type="SMART" id="SM00448">
    <property type="entry name" value="REC"/>
    <property type="match status" value="1"/>
</dbReference>
<evidence type="ECO:0000313" key="5">
    <source>
        <dbReference type="Proteomes" id="UP000810171"/>
    </source>
</evidence>
<name>A0ABS3Z6S2_9GAMM</name>
<dbReference type="SUPFAM" id="SSF52172">
    <property type="entry name" value="CheY-like"/>
    <property type="match status" value="1"/>
</dbReference>
<evidence type="ECO:0000256" key="1">
    <source>
        <dbReference type="ARBA" id="ARBA00022553"/>
    </source>
</evidence>
<dbReference type="EMBL" id="JACVEW010000002">
    <property type="protein sequence ID" value="MBP0047412.1"/>
    <property type="molecule type" value="Genomic_DNA"/>
</dbReference>